<dbReference type="InterPro" id="IPR005828">
    <property type="entry name" value="MFS_sugar_transport-like"/>
</dbReference>
<keyword evidence="5 9" id="KW-1133">Transmembrane helix</keyword>
<keyword evidence="6 9" id="KW-0472">Membrane</keyword>
<dbReference type="InterPro" id="IPR003663">
    <property type="entry name" value="Sugar/inositol_transpt"/>
</dbReference>
<sequence>MDSDLLKISENKAEIFHDEDLVSIALDDSIEETHPGKAVWLIVCAVSMGGFSFRSNEQELITSITSGGALIGSVAAGMTADKYGRKLAIYVGCIIFFIGSIIQAAAYSLPQMTVGRLVVGFGVGEAAMIVPLYIGEMAPARFCGRLIVFDNICVTFGQLVSYALGAAFTNVASGWRYMVGLGAVPALLLVAMMPFCPEIPRQLVLHGRLEEARRVIAKIFPRATDQQSLAWQMRQLFTVGQNVRALITACAVMAVSQLGGFNSLMYYASTLFLMVGFDKPTVVSIVAGATNFIFGFPNFIFIDRFGRRRMLLCLSLVVASTREMGWPNILLLVSLIVYIAFYSAGVAPISWVGTEFLPLEVRALGTMMNSVTCWGSNIIILSTFLSMMEGMTPSGTFGFYAGICFLGFIFAIFCYAEVHNMPLESVREIYNHGFGVNVDSWITSIDLFNLLPMIKYNSDTEYLSSDNPSRYQFISTNKAKSYGPQLSGSPQGTYLTYPWDLTSSTNAHDPSRVAHNIPELRQITLTRHKMTVSESGQPEKGVLTDPNGERIDNRSSSEWVGVRITNLVIIVRYADLFQRFIETKNMIVFFLDLDH</sequence>
<feature type="transmembrane region" description="Helical" evidence="9">
    <location>
        <begin position="363"/>
        <end position="385"/>
    </location>
</feature>
<dbReference type="NCBIfam" id="TIGR00879">
    <property type="entry name" value="SP"/>
    <property type="match status" value="1"/>
</dbReference>
<name>A0A5N6WK03_9EURO</name>
<dbReference type="Gene3D" id="1.20.1250.20">
    <property type="entry name" value="MFS general substrate transporter like domains"/>
    <property type="match status" value="1"/>
</dbReference>
<dbReference type="GO" id="GO:0005366">
    <property type="term" value="F:myo-inositol:proton symporter activity"/>
    <property type="evidence" value="ECO:0007669"/>
    <property type="project" value="TreeGrafter"/>
</dbReference>
<feature type="transmembrane region" description="Helical" evidence="9">
    <location>
        <begin position="113"/>
        <end position="134"/>
    </location>
</feature>
<dbReference type="AlphaFoldDB" id="A0A5N6WK03"/>
<evidence type="ECO:0000259" key="10">
    <source>
        <dbReference type="PROSITE" id="PS50850"/>
    </source>
</evidence>
<dbReference type="InterPro" id="IPR020846">
    <property type="entry name" value="MFS_dom"/>
</dbReference>
<evidence type="ECO:0000256" key="2">
    <source>
        <dbReference type="ARBA" id="ARBA00010992"/>
    </source>
</evidence>
<keyword evidence="12" id="KW-1185">Reference proteome</keyword>
<evidence type="ECO:0000256" key="9">
    <source>
        <dbReference type="SAM" id="Phobius"/>
    </source>
</evidence>
<dbReference type="SUPFAM" id="SSF103473">
    <property type="entry name" value="MFS general substrate transporter"/>
    <property type="match status" value="1"/>
</dbReference>
<dbReference type="GO" id="GO:1904679">
    <property type="term" value="P:myo-inositol import across plasma membrane"/>
    <property type="evidence" value="ECO:0007669"/>
    <property type="project" value="TreeGrafter"/>
</dbReference>
<dbReference type="PANTHER" id="PTHR48020:SF22">
    <property type="entry name" value="MAJOR FACILITATOR SUPERFAMILY (MFS) PROFILE DOMAIN-CONTAINING PROTEIN-RELATED"/>
    <property type="match status" value="1"/>
</dbReference>
<feature type="region of interest" description="Disordered" evidence="8">
    <location>
        <begin position="531"/>
        <end position="550"/>
    </location>
</feature>
<dbReference type="GO" id="GO:0016020">
    <property type="term" value="C:membrane"/>
    <property type="evidence" value="ECO:0007669"/>
    <property type="project" value="UniProtKB-SubCell"/>
</dbReference>
<gene>
    <name evidence="11" type="ORF">BDV39DRAFT_197927</name>
</gene>
<comment type="subcellular location">
    <subcellularLocation>
        <location evidence="1">Membrane</location>
        <topology evidence="1">Multi-pass membrane protein</topology>
    </subcellularLocation>
</comment>
<feature type="transmembrane region" description="Helical" evidence="9">
    <location>
        <begin position="174"/>
        <end position="196"/>
    </location>
</feature>
<feature type="domain" description="Major facilitator superfamily (MFS) profile" evidence="10">
    <location>
        <begin position="1"/>
        <end position="419"/>
    </location>
</feature>
<dbReference type="InterPro" id="IPR050814">
    <property type="entry name" value="Myo-inositol_Transporter"/>
</dbReference>
<evidence type="ECO:0000256" key="4">
    <source>
        <dbReference type="ARBA" id="ARBA00022692"/>
    </source>
</evidence>
<dbReference type="PROSITE" id="PS00216">
    <property type="entry name" value="SUGAR_TRANSPORT_1"/>
    <property type="match status" value="1"/>
</dbReference>
<evidence type="ECO:0000256" key="3">
    <source>
        <dbReference type="ARBA" id="ARBA00022448"/>
    </source>
</evidence>
<keyword evidence="3 7" id="KW-0813">Transport</keyword>
<keyword evidence="4 9" id="KW-0812">Transmembrane</keyword>
<dbReference type="PROSITE" id="PS50850">
    <property type="entry name" value="MFS"/>
    <property type="match status" value="1"/>
</dbReference>
<feature type="transmembrane region" description="Helical" evidence="9">
    <location>
        <begin position="243"/>
        <end position="261"/>
    </location>
</feature>
<dbReference type="InterPro" id="IPR036259">
    <property type="entry name" value="MFS_trans_sf"/>
</dbReference>
<evidence type="ECO:0000256" key="8">
    <source>
        <dbReference type="SAM" id="MobiDB-lite"/>
    </source>
</evidence>
<dbReference type="Proteomes" id="UP000325945">
    <property type="component" value="Unassembled WGS sequence"/>
</dbReference>
<proteinExistence type="inferred from homology"/>
<feature type="transmembrane region" description="Helical" evidence="9">
    <location>
        <begin position="87"/>
        <end position="107"/>
    </location>
</feature>
<evidence type="ECO:0000313" key="11">
    <source>
        <dbReference type="EMBL" id="KAE8321083.1"/>
    </source>
</evidence>
<organism evidence="11 12">
    <name type="scientific">Aspergillus sergii</name>
    <dbReference type="NCBI Taxonomy" id="1034303"/>
    <lineage>
        <taxon>Eukaryota</taxon>
        <taxon>Fungi</taxon>
        <taxon>Dikarya</taxon>
        <taxon>Ascomycota</taxon>
        <taxon>Pezizomycotina</taxon>
        <taxon>Eurotiomycetes</taxon>
        <taxon>Eurotiomycetidae</taxon>
        <taxon>Eurotiales</taxon>
        <taxon>Aspergillaceae</taxon>
        <taxon>Aspergillus</taxon>
        <taxon>Aspergillus subgen. Circumdati</taxon>
    </lineage>
</organism>
<dbReference type="PANTHER" id="PTHR48020">
    <property type="entry name" value="PROTON MYO-INOSITOL COTRANSPORTER"/>
    <property type="match status" value="1"/>
</dbReference>
<evidence type="ECO:0000256" key="1">
    <source>
        <dbReference type="ARBA" id="ARBA00004141"/>
    </source>
</evidence>
<dbReference type="Pfam" id="PF00083">
    <property type="entry name" value="Sugar_tr"/>
    <property type="match status" value="1"/>
</dbReference>
<evidence type="ECO:0000256" key="5">
    <source>
        <dbReference type="ARBA" id="ARBA00022989"/>
    </source>
</evidence>
<feature type="transmembrane region" description="Helical" evidence="9">
    <location>
        <begin position="329"/>
        <end position="351"/>
    </location>
</feature>
<dbReference type="InterPro" id="IPR005829">
    <property type="entry name" value="Sugar_transporter_CS"/>
</dbReference>
<evidence type="ECO:0000256" key="7">
    <source>
        <dbReference type="RuleBase" id="RU003346"/>
    </source>
</evidence>
<feature type="transmembrane region" description="Helical" evidence="9">
    <location>
        <begin position="397"/>
        <end position="418"/>
    </location>
</feature>
<evidence type="ECO:0000256" key="6">
    <source>
        <dbReference type="ARBA" id="ARBA00023136"/>
    </source>
</evidence>
<feature type="transmembrane region" description="Helical" evidence="9">
    <location>
        <begin position="146"/>
        <end position="168"/>
    </location>
</feature>
<protein>
    <recommendedName>
        <fullName evidence="10">Major facilitator superfamily (MFS) profile domain-containing protein</fullName>
    </recommendedName>
</protein>
<reference evidence="12" key="1">
    <citation type="submission" date="2019-04" db="EMBL/GenBank/DDBJ databases">
        <title>Friends and foes A comparative genomics studyof 23 Aspergillus species from section Flavi.</title>
        <authorList>
            <consortium name="DOE Joint Genome Institute"/>
            <person name="Kjaerbolling I."/>
            <person name="Vesth T."/>
            <person name="Frisvad J.C."/>
            <person name="Nybo J.L."/>
            <person name="Theobald S."/>
            <person name="Kildgaard S."/>
            <person name="Isbrandt T."/>
            <person name="Kuo A."/>
            <person name="Sato A."/>
            <person name="Lyhne E.K."/>
            <person name="Kogle M.E."/>
            <person name="Wiebenga A."/>
            <person name="Kun R.S."/>
            <person name="Lubbers R.J."/>
            <person name="Makela M.R."/>
            <person name="Barry K."/>
            <person name="Chovatia M."/>
            <person name="Clum A."/>
            <person name="Daum C."/>
            <person name="Haridas S."/>
            <person name="He G."/>
            <person name="LaButti K."/>
            <person name="Lipzen A."/>
            <person name="Mondo S."/>
            <person name="Riley R."/>
            <person name="Salamov A."/>
            <person name="Simmons B.A."/>
            <person name="Magnuson J.K."/>
            <person name="Henrissat B."/>
            <person name="Mortensen U.H."/>
            <person name="Larsen T.O."/>
            <person name="Devries R.P."/>
            <person name="Grigoriev I.V."/>
            <person name="Machida M."/>
            <person name="Baker S.E."/>
            <person name="Andersen M.R."/>
        </authorList>
    </citation>
    <scope>NUCLEOTIDE SEQUENCE [LARGE SCALE GENOMIC DNA]</scope>
    <source>
        <strain evidence="12">CBS 130017</strain>
    </source>
</reference>
<dbReference type="PRINTS" id="PR00171">
    <property type="entry name" value="SUGRTRNSPORT"/>
</dbReference>
<dbReference type="EMBL" id="ML741882">
    <property type="protein sequence ID" value="KAE8321083.1"/>
    <property type="molecule type" value="Genomic_DNA"/>
</dbReference>
<feature type="transmembrane region" description="Helical" evidence="9">
    <location>
        <begin position="281"/>
        <end position="302"/>
    </location>
</feature>
<evidence type="ECO:0000313" key="12">
    <source>
        <dbReference type="Proteomes" id="UP000325945"/>
    </source>
</evidence>
<comment type="similarity">
    <text evidence="2 7">Belongs to the major facilitator superfamily. Sugar transporter (TC 2.A.1.1) family.</text>
</comment>
<accession>A0A5N6WK03</accession>